<keyword evidence="2" id="KW-1185">Reference proteome</keyword>
<comment type="caution">
    <text evidence="1">The sequence shown here is derived from an EMBL/GenBank/DDBJ whole genome shotgun (WGS) entry which is preliminary data.</text>
</comment>
<reference evidence="1" key="1">
    <citation type="submission" date="2023-08" db="EMBL/GenBank/DDBJ databases">
        <authorList>
            <person name="Park H.-K."/>
            <person name="Kim I.-S."/>
        </authorList>
    </citation>
    <scope>NUCLEOTIDE SEQUENCE</scope>
    <source>
        <strain evidence="1">NRERC-220</strain>
    </source>
</reference>
<gene>
    <name evidence="1" type="ORF">RAM70_07345</name>
</gene>
<proteinExistence type="predicted"/>
<protein>
    <submittedName>
        <fullName evidence="1">PEP-CTERM sorting domain-containing protein</fullName>
    </submittedName>
</protein>
<organism evidence="1 2">
    <name type="scientific">Microcystis wesenbergii NRERC-220</name>
    <dbReference type="NCBI Taxonomy" id="3068991"/>
    <lineage>
        <taxon>Bacteria</taxon>
        <taxon>Bacillati</taxon>
        <taxon>Cyanobacteriota</taxon>
        <taxon>Cyanophyceae</taxon>
        <taxon>Oscillatoriophycideae</taxon>
        <taxon>Chroococcales</taxon>
        <taxon>Microcystaceae</taxon>
        <taxon>Microcystis</taxon>
    </lineage>
</organism>
<evidence type="ECO:0000313" key="2">
    <source>
        <dbReference type="Proteomes" id="UP001180650"/>
    </source>
</evidence>
<dbReference type="Proteomes" id="UP001180650">
    <property type="component" value="Unassembled WGS sequence"/>
</dbReference>
<dbReference type="RefSeq" id="WP_312673041.1">
    <property type="nucleotide sequence ID" value="NZ_JAVSJA010000001.1"/>
</dbReference>
<evidence type="ECO:0000313" key="1">
    <source>
        <dbReference type="EMBL" id="MDT3674352.1"/>
    </source>
</evidence>
<accession>A0ABU3HIH6</accession>
<name>A0ABU3HIH6_9CHRO</name>
<dbReference type="EMBL" id="JAVSJA010000001">
    <property type="protein sequence ID" value="MDT3674352.1"/>
    <property type="molecule type" value="Genomic_DNA"/>
</dbReference>
<sequence>MFMNIQDLQKVKISKNIFDNSIFGLIIATSLIGLNAGQAEALQLALNGTYTGTVNGSSINATASGEINTDGPGGNLTATFTQIPSTFTPLSFGSSVVTVVCWASARTSNCSPDNGQNLFDLSGGNYSLERTFNWTSLPNSTISVTGQVSNINNQLLQYSANFIGTYNGPLDISRVVDYQVKWTPFGNQVIEEGSAIMETSNGNILPLKINTIYSGLSTPLLNSQVGRFSPVATYDVNTGVFQATWEAELCVVPEPTSIISLLSLGILGAGATIKRKVKRSNSLEKEPNNIG</sequence>
<dbReference type="NCBIfam" id="TIGR02595">
    <property type="entry name" value="PEP_CTERM"/>
    <property type="match status" value="1"/>
</dbReference>
<dbReference type="InterPro" id="IPR013424">
    <property type="entry name" value="Ice-binding_C"/>
</dbReference>